<evidence type="ECO:0000313" key="2">
    <source>
        <dbReference type="Proteomes" id="UP000530234"/>
    </source>
</evidence>
<dbReference type="Proteomes" id="UP000530234">
    <property type="component" value="Unassembled WGS sequence"/>
</dbReference>
<sequence length="166" mass="17798">MLGTTSGDIPRTFREACRAAAWRCPGVTLHDIIEARPSPVGAHRTGAGGAAPGIVPVRGVHTATMRDERDRYRVVCHPGSGMVAFTAPPRAPGAPREFREPPAWAGTFERYGLRVLAPEVLAFPLDLLGPDALDERGRAEVARRRYRTTGELLFPTDAPVPGLAGP</sequence>
<accession>A0A7W3T7E3</accession>
<dbReference type="AlphaFoldDB" id="A0A7W3T7E3"/>
<organism evidence="1 2">
    <name type="scientific">Streptomyces calidiresistens</name>
    <dbReference type="NCBI Taxonomy" id="1485586"/>
    <lineage>
        <taxon>Bacteria</taxon>
        <taxon>Bacillati</taxon>
        <taxon>Actinomycetota</taxon>
        <taxon>Actinomycetes</taxon>
        <taxon>Kitasatosporales</taxon>
        <taxon>Streptomycetaceae</taxon>
        <taxon>Streptomyces</taxon>
    </lineage>
</organism>
<dbReference type="EMBL" id="VKHS01000741">
    <property type="protein sequence ID" value="MBB0232061.1"/>
    <property type="molecule type" value="Genomic_DNA"/>
</dbReference>
<name>A0A7W3T7E3_9ACTN</name>
<comment type="caution">
    <text evidence="1">The sequence shown here is derived from an EMBL/GenBank/DDBJ whole genome shotgun (WGS) entry which is preliminary data.</text>
</comment>
<evidence type="ECO:0000313" key="1">
    <source>
        <dbReference type="EMBL" id="MBB0232061.1"/>
    </source>
</evidence>
<proteinExistence type="predicted"/>
<reference evidence="2" key="1">
    <citation type="submission" date="2019-10" db="EMBL/GenBank/DDBJ databases">
        <title>Streptomyces sp. nov., a novel actinobacterium isolated from alkaline environment.</title>
        <authorList>
            <person name="Golinska P."/>
        </authorList>
    </citation>
    <scope>NUCLEOTIDE SEQUENCE [LARGE SCALE GENOMIC DNA]</scope>
    <source>
        <strain evidence="2">DSM 42108</strain>
    </source>
</reference>
<protein>
    <submittedName>
        <fullName evidence="1">Uncharacterized protein</fullName>
    </submittedName>
</protein>
<keyword evidence="2" id="KW-1185">Reference proteome</keyword>
<dbReference type="RefSeq" id="WP_182666612.1">
    <property type="nucleotide sequence ID" value="NZ_VKHS01000741.1"/>
</dbReference>
<gene>
    <name evidence="1" type="ORF">FOE67_21825</name>
</gene>